<proteinExistence type="predicted"/>
<protein>
    <submittedName>
        <fullName evidence="1">Uncharacterized protein</fullName>
    </submittedName>
</protein>
<sequence length="109" mass="11895">MFLAGTPRLMAKPDGMKLTRSGFTVTVSDAAWTLRDQAQDACSFLAVHEAELATLSSLPEVEDVRLDFPIEKRDVLTQSEYFPSELVRAAGRAGIGLEITIYLCAGDET</sequence>
<name>A0A150QPU7_SORCE</name>
<reference evidence="1 2" key="1">
    <citation type="submission" date="2014-02" db="EMBL/GenBank/DDBJ databases">
        <title>The small core and large imbalanced accessory genome model reveals a collaborative survival strategy of Sorangium cellulosum strains in nature.</title>
        <authorList>
            <person name="Han K."/>
            <person name="Peng R."/>
            <person name="Blom J."/>
            <person name="Li Y.-Z."/>
        </authorList>
    </citation>
    <scope>NUCLEOTIDE SEQUENCE [LARGE SCALE GENOMIC DNA]</scope>
    <source>
        <strain evidence="1 2">So0008-312</strain>
    </source>
</reference>
<gene>
    <name evidence="1" type="ORF">BE15_23865</name>
</gene>
<dbReference type="Proteomes" id="UP000075260">
    <property type="component" value="Unassembled WGS sequence"/>
</dbReference>
<comment type="caution">
    <text evidence="1">The sequence shown here is derived from an EMBL/GenBank/DDBJ whole genome shotgun (WGS) entry which is preliminary data.</text>
</comment>
<evidence type="ECO:0000313" key="1">
    <source>
        <dbReference type="EMBL" id="KYF69852.1"/>
    </source>
</evidence>
<dbReference type="EMBL" id="JEMA01000444">
    <property type="protein sequence ID" value="KYF69852.1"/>
    <property type="molecule type" value="Genomic_DNA"/>
</dbReference>
<evidence type="ECO:0000313" key="2">
    <source>
        <dbReference type="Proteomes" id="UP000075260"/>
    </source>
</evidence>
<dbReference type="AlphaFoldDB" id="A0A150QPU7"/>
<organism evidence="1 2">
    <name type="scientific">Sorangium cellulosum</name>
    <name type="common">Polyangium cellulosum</name>
    <dbReference type="NCBI Taxonomy" id="56"/>
    <lineage>
        <taxon>Bacteria</taxon>
        <taxon>Pseudomonadati</taxon>
        <taxon>Myxococcota</taxon>
        <taxon>Polyangia</taxon>
        <taxon>Polyangiales</taxon>
        <taxon>Polyangiaceae</taxon>
        <taxon>Sorangium</taxon>
    </lineage>
</organism>
<accession>A0A150QPU7</accession>